<evidence type="ECO:0000313" key="2">
    <source>
        <dbReference type="Proteomes" id="UP001580391"/>
    </source>
</evidence>
<proteinExistence type="predicted"/>
<comment type="caution">
    <text evidence="1">The sequence shown here is derived from an EMBL/GenBank/DDBJ whole genome shotgun (WGS) entry which is preliminary data.</text>
</comment>
<dbReference type="InterPro" id="IPR036388">
    <property type="entry name" value="WH-like_DNA-bd_sf"/>
</dbReference>
<accession>A0ABV5BMC5</accession>
<keyword evidence="2" id="KW-1185">Reference proteome</keyword>
<name>A0ABV5BMC5_9LEPT</name>
<dbReference type="PANTHER" id="PTHR33202:SF8">
    <property type="entry name" value="PEROXIDE-RESPONSIVE REPRESSOR PERR"/>
    <property type="match status" value="1"/>
</dbReference>
<dbReference type="InterPro" id="IPR002481">
    <property type="entry name" value="FUR"/>
</dbReference>
<dbReference type="Proteomes" id="UP001580391">
    <property type="component" value="Unassembled WGS sequence"/>
</dbReference>
<dbReference type="Pfam" id="PF01475">
    <property type="entry name" value="FUR"/>
    <property type="match status" value="1"/>
</dbReference>
<dbReference type="Gene3D" id="1.10.10.10">
    <property type="entry name" value="Winged helix-like DNA-binding domain superfamily/Winged helix DNA-binding domain"/>
    <property type="match status" value="1"/>
</dbReference>
<sequence>MKDSYERTKRILEEAGINVTVQRLQMANLLLSRPQHLTADQVFQLVNEHLPNASRATVFNNLKLFSEKGIVHLLELKSGITLYDSNMGNHHHAIDETTGEIFDIDLDEKLEQKILMELRKDFEEKTGSKLENCNLLITLKGKKK</sequence>
<gene>
    <name evidence="1" type="primary">perRA</name>
    <name evidence="1" type="ORF">ACE5IX_07985</name>
</gene>
<dbReference type="RefSeq" id="WP_016544480.1">
    <property type="nucleotide sequence ID" value="NZ_JBHILI010000004.1"/>
</dbReference>
<evidence type="ECO:0000313" key="1">
    <source>
        <dbReference type="EMBL" id="MFB5736441.1"/>
    </source>
</evidence>
<dbReference type="CDD" id="cd07153">
    <property type="entry name" value="Fur_like"/>
    <property type="match status" value="1"/>
</dbReference>
<dbReference type="PANTHER" id="PTHR33202">
    <property type="entry name" value="ZINC UPTAKE REGULATION PROTEIN"/>
    <property type="match status" value="1"/>
</dbReference>
<reference evidence="1 2" key="1">
    <citation type="submission" date="2024-09" db="EMBL/GenBank/DDBJ databases">
        <title>Taxonomic and Genotyping Characterization of Leptospira Strains isolated from Multiple Sources in Colombia highlights the importance of intermediate species.</title>
        <authorList>
            <person name="Torres Higuera L."/>
            <person name="Rojas Tapias D."/>
            <person name="Jimenez Velasquez S."/>
            <person name="Renjifo Ibanez C."/>
        </authorList>
    </citation>
    <scope>NUCLEOTIDE SEQUENCE [LARGE SCALE GENOMIC DNA]</scope>
    <source>
        <strain evidence="1 2">Lep080</strain>
    </source>
</reference>
<organism evidence="1 2">
    <name type="scientific">Leptospira wolffii</name>
    <dbReference type="NCBI Taxonomy" id="409998"/>
    <lineage>
        <taxon>Bacteria</taxon>
        <taxon>Pseudomonadati</taxon>
        <taxon>Spirochaetota</taxon>
        <taxon>Spirochaetia</taxon>
        <taxon>Leptospirales</taxon>
        <taxon>Leptospiraceae</taxon>
        <taxon>Leptospira</taxon>
    </lineage>
</organism>
<dbReference type="SUPFAM" id="SSF46785">
    <property type="entry name" value="Winged helix' DNA-binding domain"/>
    <property type="match status" value="1"/>
</dbReference>
<protein>
    <submittedName>
        <fullName evidence="1">Peroxide-responsive transcriptional repressor PerRA</fullName>
    </submittedName>
</protein>
<dbReference type="NCBIfam" id="NF047462">
    <property type="entry name" value="FUR_perox_PerRA"/>
    <property type="match status" value="1"/>
</dbReference>
<dbReference type="InterPro" id="IPR036390">
    <property type="entry name" value="WH_DNA-bd_sf"/>
</dbReference>
<dbReference type="EMBL" id="JBHILJ010000003">
    <property type="protein sequence ID" value="MFB5736441.1"/>
    <property type="molecule type" value="Genomic_DNA"/>
</dbReference>